<keyword evidence="10" id="KW-0902">Two-component regulatory system</keyword>
<keyword evidence="5" id="KW-0597">Phosphoprotein</keyword>
<evidence type="ECO:0000313" key="15">
    <source>
        <dbReference type="EMBL" id="MBU5591999.1"/>
    </source>
</evidence>
<dbReference type="InterPro" id="IPR003594">
    <property type="entry name" value="HATPase_dom"/>
</dbReference>
<organism evidence="15 16">
    <name type="scientific">Clostridium simiarum</name>
    <dbReference type="NCBI Taxonomy" id="2841506"/>
    <lineage>
        <taxon>Bacteria</taxon>
        <taxon>Bacillati</taxon>
        <taxon>Bacillota</taxon>
        <taxon>Clostridia</taxon>
        <taxon>Eubacteriales</taxon>
        <taxon>Clostridiaceae</taxon>
        <taxon>Clostridium</taxon>
    </lineage>
</organism>
<dbReference type="CDD" id="cd06225">
    <property type="entry name" value="HAMP"/>
    <property type="match status" value="1"/>
</dbReference>
<keyword evidence="16" id="KW-1185">Reference proteome</keyword>
<evidence type="ECO:0000256" key="4">
    <source>
        <dbReference type="ARBA" id="ARBA00022475"/>
    </source>
</evidence>
<evidence type="ECO:0000259" key="14">
    <source>
        <dbReference type="PROSITE" id="PS50885"/>
    </source>
</evidence>
<dbReference type="Proteomes" id="UP000736583">
    <property type="component" value="Unassembled WGS sequence"/>
</dbReference>
<evidence type="ECO:0000313" key="16">
    <source>
        <dbReference type="Proteomes" id="UP000736583"/>
    </source>
</evidence>
<dbReference type="SMART" id="SM00387">
    <property type="entry name" value="HATPase_c"/>
    <property type="match status" value="1"/>
</dbReference>
<evidence type="ECO:0000259" key="13">
    <source>
        <dbReference type="PROSITE" id="PS50109"/>
    </source>
</evidence>
<feature type="transmembrane region" description="Helical" evidence="12">
    <location>
        <begin position="12"/>
        <end position="36"/>
    </location>
</feature>
<evidence type="ECO:0000256" key="6">
    <source>
        <dbReference type="ARBA" id="ARBA00022679"/>
    </source>
</evidence>
<keyword evidence="12" id="KW-1133">Transmembrane helix</keyword>
<dbReference type="EC" id="2.7.13.3" evidence="3"/>
<keyword evidence="9" id="KW-0067">ATP-binding</keyword>
<comment type="catalytic activity">
    <reaction evidence="1">
        <text>ATP + protein L-histidine = ADP + protein N-phospho-L-histidine.</text>
        <dbReference type="EC" id="2.7.13.3"/>
    </reaction>
</comment>
<name>A0ABS6F2A2_9CLOT</name>
<dbReference type="CDD" id="cd00082">
    <property type="entry name" value="HisKA"/>
    <property type="match status" value="1"/>
</dbReference>
<gene>
    <name evidence="15" type="ORF">KQI89_09480</name>
</gene>
<dbReference type="RefSeq" id="WP_216456896.1">
    <property type="nucleotide sequence ID" value="NZ_JAHLQL010000002.1"/>
</dbReference>
<keyword evidence="7" id="KW-0547">Nucleotide-binding</keyword>
<evidence type="ECO:0000256" key="5">
    <source>
        <dbReference type="ARBA" id="ARBA00022553"/>
    </source>
</evidence>
<evidence type="ECO:0000256" key="7">
    <source>
        <dbReference type="ARBA" id="ARBA00022741"/>
    </source>
</evidence>
<keyword evidence="12" id="KW-0812">Transmembrane</keyword>
<feature type="domain" description="Histidine kinase" evidence="13">
    <location>
        <begin position="222"/>
        <end position="438"/>
    </location>
</feature>
<evidence type="ECO:0000256" key="1">
    <source>
        <dbReference type="ARBA" id="ARBA00000085"/>
    </source>
</evidence>
<dbReference type="InterPro" id="IPR003660">
    <property type="entry name" value="HAMP_dom"/>
</dbReference>
<keyword evidence="6" id="KW-0808">Transferase</keyword>
<evidence type="ECO:0000256" key="2">
    <source>
        <dbReference type="ARBA" id="ARBA00004651"/>
    </source>
</evidence>
<evidence type="ECO:0000256" key="12">
    <source>
        <dbReference type="SAM" id="Phobius"/>
    </source>
</evidence>
<evidence type="ECO:0000256" key="3">
    <source>
        <dbReference type="ARBA" id="ARBA00012438"/>
    </source>
</evidence>
<dbReference type="InterPro" id="IPR003661">
    <property type="entry name" value="HisK_dim/P_dom"/>
</dbReference>
<dbReference type="Pfam" id="PF02518">
    <property type="entry name" value="HATPase_c"/>
    <property type="match status" value="1"/>
</dbReference>
<dbReference type="PROSITE" id="PS50109">
    <property type="entry name" value="HIS_KIN"/>
    <property type="match status" value="1"/>
</dbReference>
<evidence type="ECO:0000256" key="11">
    <source>
        <dbReference type="ARBA" id="ARBA00023136"/>
    </source>
</evidence>
<dbReference type="InterPro" id="IPR005467">
    <property type="entry name" value="His_kinase_dom"/>
</dbReference>
<dbReference type="CDD" id="cd00075">
    <property type="entry name" value="HATPase"/>
    <property type="match status" value="1"/>
</dbReference>
<dbReference type="SMART" id="SM00304">
    <property type="entry name" value="HAMP"/>
    <property type="match status" value="1"/>
</dbReference>
<accession>A0ABS6F2A2</accession>
<dbReference type="Pfam" id="PF00512">
    <property type="entry name" value="HisKA"/>
    <property type="match status" value="1"/>
</dbReference>
<evidence type="ECO:0000256" key="8">
    <source>
        <dbReference type="ARBA" id="ARBA00022777"/>
    </source>
</evidence>
<dbReference type="PROSITE" id="PS50885">
    <property type="entry name" value="HAMP"/>
    <property type="match status" value="1"/>
</dbReference>
<sequence>MDKITKKLFKYFLMIITLVIIVSFFESTILLSKLYVNSQYKLLKENAEDVYNYLKGDDKILYNMNINGVLIKDDVILPFGKGRMGLMNKSINFTELKEKDYFITHQNQKMLSYKLKTDTGDIVVFKSSKDISDYLKIVYLILLAVFITALILALPLIIFFGKKFTNPILKLKEVSSEISKENFKVDLNLKTGDEIEELALSLKHMAKQLESKNRLQRDFIANISHDFKTPLSIIRNYSEATVDGMVDFETSKSYSKEIIKEVDRLNKLVMDIMQLSKLRGQFINLSLDYLDLNLFLMDMVVKFKNICKEKNIILKLSIDEILSNSTVEVLADSDYLSRVLYNFIDNAIKFSKEGGNIDIRCSLIDNNIKIAIINEGRGIPEDIINNIWDRYYKDSESGGIGLGLAICSEILSNHGFTYGANNNSSSVTEFYFTIPSNLFRYNKSKNY</sequence>
<comment type="subcellular location">
    <subcellularLocation>
        <location evidence="2">Cell membrane</location>
        <topology evidence="2">Multi-pass membrane protein</topology>
    </subcellularLocation>
</comment>
<proteinExistence type="predicted"/>
<evidence type="ECO:0000256" key="9">
    <source>
        <dbReference type="ARBA" id="ARBA00022840"/>
    </source>
</evidence>
<keyword evidence="11 12" id="KW-0472">Membrane</keyword>
<feature type="transmembrane region" description="Helical" evidence="12">
    <location>
        <begin position="137"/>
        <end position="160"/>
    </location>
</feature>
<dbReference type="Pfam" id="PF00672">
    <property type="entry name" value="HAMP"/>
    <property type="match status" value="1"/>
</dbReference>
<dbReference type="EMBL" id="JAHLQL010000002">
    <property type="protein sequence ID" value="MBU5591999.1"/>
    <property type="molecule type" value="Genomic_DNA"/>
</dbReference>
<dbReference type="SMART" id="SM00388">
    <property type="entry name" value="HisKA"/>
    <property type="match status" value="1"/>
</dbReference>
<dbReference type="PANTHER" id="PTHR45528">
    <property type="entry name" value="SENSOR HISTIDINE KINASE CPXA"/>
    <property type="match status" value="1"/>
</dbReference>
<dbReference type="GO" id="GO:0016301">
    <property type="term" value="F:kinase activity"/>
    <property type="evidence" value="ECO:0007669"/>
    <property type="project" value="UniProtKB-KW"/>
</dbReference>
<keyword evidence="4" id="KW-1003">Cell membrane</keyword>
<dbReference type="InterPro" id="IPR050398">
    <property type="entry name" value="HssS/ArlS-like"/>
</dbReference>
<protein>
    <recommendedName>
        <fullName evidence="3">histidine kinase</fullName>
        <ecNumber evidence="3">2.7.13.3</ecNumber>
    </recommendedName>
</protein>
<feature type="domain" description="HAMP" evidence="14">
    <location>
        <begin position="162"/>
        <end position="214"/>
    </location>
</feature>
<keyword evidence="8 15" id="KW-0418">Kinase</keyword>
<comment type="caution">
    <text evidence="15">The sequence shown here is derived from an EMBL/GenBank/DDBJ whole genome shotgun (WGS) entry which is preliminary data.</text>
</comment>
<dbReference type="PANTHER" id="PTHR45528:SF1">
    <property type="entry name" value="SENSOR HISTIDINE KINASE CPXA"/>
    <property type="match status" value="1"/>
</dbReference>
<reference evidence="15 16" key="1">
    <citation type="submission" date="2021-06" db="EMBL/GenBank/DDBJ databases">
        <authorList>
            <person name="Sun Q."/>
            <person name="Li D."/>
        </authorList>
    </citation>
    <scope>NUCLEOTIDE SEQUENCE [LARGE SCALE GENOMIC DNA]</scope>
    <source>
        <strain evidence="15 16">MSJ-4</strain>
    </source>
</reference>
<evidence type="ECO:0000256" key="10">
    <source>
        <dbReference type="ARBA" id="ARBA00023012"/>
    </source>
</evidence>